<protein>
    <submittedName>
        <fullName evidence="2">Uncharacterized protein</fullName>
    </submittedName>
</protein>
<feature type="compositionally biased region" description="Low complexity" evidence="1">
    <location>
        <begin position="1"/>
        <end position="22"/>
    </location>
</feature>
<proteinExistence type="predicted"/>
<name>T0HRR7_9SPHN</name>
<feature type="region of interest" description="Disordered" evidence="1">
    <location>
        <begin position="1"/>
        <end position="39"/>
    </location>
</feature>
<dbReference type="RefSeq" id="WP_021225890.1">
    <property type="nucleotide sequence ID" value="NZ_ATDP01000082.1"/>
</dbReference>
<keyword evidence="3" id="KW-1185">Reference proteome</keyword>
<dbReference type="AlphaFoldDB" id="T0HRR7"/>
<feature type="region of interest" description="Disordered" evidence="1">
    <location>
        <begin position="60"/>
        <end position="80"/>
    </location>
</feature>
<gene>
    <name evidence="2" type="ORF">RLDS_10830</name>
</gene>
<evidence type="ECO:0000256" key="1">
    <source>
        <dbReference type="SAM" id="MobiDB-lite"/>
    </source>
</evidence>
<reference evidence="2 3" key="1">
    <citation type="journal article" date="2013" name="Genome Announc.">
        <title>Draft Genome Sequence of Sphingobium lactosutens Strain DS20T, Isolated from a Hexachlorocyclohexane Dumpsite.</title>
        <authorList>
            <person name="Kumar R."/>
            <person name="Dwivedi V."/>
            <person name="Negi V."/>
            <person name="Khurana J.P."/>
            <person name="Lal R."/>
        </authorList>
    </citation>
    <scope>NUCLEOTIDE SEQUENCE [LARGE SCALE GENOMIC DNA]</scope>
    <source>
        <strain evidence="2 3">DS20</strain>
    </source>
</reference>
<dbReference type="PATRIC" id="fig|1331060.3.peg.2070"/>
<evidence type="ECO:0000313" key="2">
    <source>
        <dbReference type="EMBL" id="EQB15757.1"/>
    </source>
</evidence>
<comment type="caution">
    <text evidence="2">The sequence shown here is derived from an EMBL/GenBank/DDBJ whole genome shotgun (WGS) entry which is preliminary data.</text>
</comment>
<dbReference type="Proteomes" id="UP000015531">
    <property type="component" value="Unassembled WGS sequence"/>
</dbReference>
<sequence length="98" mass="10148">MVNKTSTARPARRSAAAPAPTANVATQPGAAVAGQVESAEGPTRWLEMKVGISGTQYSLSPGWKHPFCDQPGPDGEPSEAQRLIDAGFAFETDPPADA</sequence>
<dbReference type="EMBL" id="ATDP01000082">
    <property type="protein sequence ID" value="EQB15757.1"/>
    <property type="molecule type" value="Genomic_DNA"/>
</dbReference>
<accession>T0HRR7</accession>
<evidence type="ECO:0000313" key="3">
    <source>
        <dbReference type="Proteomes" id="UP000015531"/>
    </source>
</evidence>
<organism evidence="2 3">
    <name type="scientific">Sphingobium lactosutens DS20</name>
    <dbReference type="NCBI Taxonomy" id="1331060"/>
    <lineage>
        <taxon>Bacteria</taxon>
        <taxon>Pseudomonadati</taxon>
        <taxon>Pseudomonadota</taxon>
        <taxon>Alphaproteobacteria</taxon>
        <taxon>Sphingomonadales</taxon>
        <taxon>Sphingomonadaceae</taxon>
        <taxon>Sphingobium</taxon>
    </lineage>
</organism>